<dbReference type="PANTHER" id="PTHR10746">
    <property type="entry name" value="50S RIBOSOMAL PROTEIN L4"/>
    <property type="match status" value="1"/>
</dbReference>
<dbReference type="PANTHER" id="PTHR10746:SF6">
    <property type="entry name" value="LARGE RIBOSOMAL SUBUNIT PROTEIN UL4M"/>
    <property type="match status" value="1"/>
</dbReference>
<dbReference type="InterPro" id="IPR002136">
    <property type="entry name" value="Ribosomal_uL4"/>
</dbReference>
<comment type="caution">
    <text evidence="6">The sequence shown here is derived from an EMBL/GenBank/DDBJ whole genome shotgun (WGS) entry which is preliminary data.</text>
</comment>
<comment type="subunit">
    <text evidence="5">Part of the 50S ribosomal subunit.</text>
</comment>
<evidence type="ECO:0000256" key="5">
    <source>
        <dbReference type="HAMAP-Rule" id="MF_01328"/>
    </source>
</evidence>
<evidence type="ECO:0000313" key="7">
    <source>
        <dbReference type="Proteomes" id="UP000808337"/>
    </source>
</evidence>
<comment type="function">
    <text evidence="5">One of the primary rRNA binding proteins, this protein initially binds near the 5'-end of the 23S rRNA. It is important during the early stages of 50S assembly. It makes multiple contacts with different domains of the 23S rRNA in the assembled 50S subunit and ribosome.</text>
</comment>
<dbReference type="InterPro" id="IPR013005">
    <property type="entry name" value="Ribosomal_uL4-like"/>
</dbReference>
<keyword evidence="5" id="KW-0694">RNA-binding</keyword>
<dbReference type="Pfam" id="PF00573">
    <property type="entry name" value="Ribosomal_L4"/>
    <property type="match status" value="1"/>
</dbReference>
<keyword evidence="2 5" id="KW-0689">Ribosomal protein</keyword>
<dbReference type="GO" id="GO:0019843">
    <property type="term" value="F:rRNA binding"/>
    <property type="evidence" value="ECO:0007669"/>
    <property type="project" value="UniProtKB-UniRule"/>
</dbReference>
<name>A0A9D7SYM8_9BACT</name>
<keyword evidence="5" id="KW-0699">rRNA-binding</keyword>
<dbReference type="EMBL" id="JADKGY010000029">
    <property type="protein sequence ID" value="MBK9984367.1"/>
    <property type="molecule type" value="Genomic_DNA"/>
</dbReference>
<reference evidence="6 7" key="1">
    <citation type="submission" date="2020-10" db="EMBL/GenBank/DDBJ databases">
        <title>Connecting structure to function with the recovery of over 1000 high-quality activated sludge metagenome-assembled genomes encoding full-length rRNA genes using long-read sequencing.</title>
        <authorList>
            <person name="Singleton C.M."/>
            <person name="Petriglieri F."/>
            <person name="Kristensen J.M."/>
            <person name="Kirkegaard R.H."/>
            <person name="Michaelsen T.Y."/>
            <person name="Andersen M.H."/>
            <person name="Karst S.M."/>
            <person name="Dueholm M.S."/>
            <person name="Nielsen P.H."/>
            <person name="Albertsen M."/>
        </authorList>
    </citation>
    <scope>NUCLEOTIDE SEQUENCE [LARGE SCALE GENOMIC DNA]</scope>
    <source>
        <strain evidence="6">Ribe_18-Q3-R11-54_MAXAC.273</strain>
    </source>
</reference>
<dbReference type="GO" id="GO:0005840">
    <property type="term" value="C:ribosome"/>
    <property type="evidence" value="ECO:0007669"/>
    <property type="project" value="UniProtKB-KW"/>
</dbReference>
<evidence type="ECO:0000256" key="3">
    <source>
        <dbReference type="ARBA" id="ARBA00023274"/>
    </source>
</evidence>
<protein>
    <recommendedName>
        <fullName evidence="4 5">Large ribosomal subunit protein uL4</fullName>
    </recommendedName>
</protein>
<dbReference type="AlphaFoldDB" id="A0A9D7SYM8"/>
<evidence type="ECO:0000256" key="1">
    <source>
        <dbReference type="ARBA" id="ARBA00010528"/>
    </source>
</evidence>
<dbReference type="SUPFAM" id="SSF52166">
    <property type="entry name" value="Ribosomal protein L4"/>
    <property type="match status" value="1"/>
</dbReference>
<gene>
    <name evidence="5 6" type="primary">rplD</name>
    <name evidence="6" type="ORF">IPP15_18705</name>
</gene>
<dbReference type="Proteomes" id="UP000808337">
    <property type="component" value="Unassembled WGS sequence"/>
</dbReference>
<keyword evidence="3 5" id="KW-0687">Ribonucleoprotein</keyword>
<sequence length="209" mass="23565">MTIEILNSKGEKTGRSIDLADDVFAIQPNEHVVYLAVKAYLANQRQGTHKTKERWEVWRTTKKFKKQKGTGGARAGSLKNPMYKGGGRAFGPRPHDYDLKVNKKVKLLARRSALSSKAIAGNLIIVEEINLEQPRTKDFVAVLKNLQIDKNKSLFVTSEANTNLYLSGRNLQNTRLVRAQDLNTYDILRSQKLVLSEQSVDLITKSLKN</sequence>
<evidence type="ECO:0000256" key="4">
    <source>
        <dbReference type="ARBA" id="ARBA00035244"/>
    </source>
</evidence>
<dbReference type="NCBIfam" id="TIGR03953">
    <property type="entry name" value="rplD_bact"/>
    <property type="match status" value="1"/>
</dbReference>
<evidence type="ECO:0000256" key="2">
    <source>
        <dbReference type="ARBA" id="ARBA00022980"/>
    </source>
</evidence>
<dbReference type="GO" id="GO:1990904">
    <property type="term" value="C:ribonucleoprotein complex"/>
    <property type="evidence" value="ECO:0007669"/>
    <property type="project" value="UniProtKB-KW"/>
</dbReference>
<comment type="similarity">
    <text evidence="1 5">Belongs to the universal ribosomal protein uL4 family.</text>
</comment>
<dbReference type="GO" id="GO:0006412">
    <property type="term" value="P:translation"/>
    <property type="evidence" value="ECO:0007669"/>
    <property type="project" value="UniProtKB-UniRule"/>
</dbReference>
<dbReference type="HAMAP" id="MF_01328_B">
    <property type="entry name" value="Ribosomal_uL4_B"/>
    <property type="match status" value="1"/>
</dbReference>
<evidence type="ECO:0000313" key="6">
    <source>
        <dbReference type="EMBL" id="MBK9984367.1"/>
    </source>
</evidence>
<dbReference type="Gene3D" id="3.40.1370.10">
    <property type="match status" value="1"/>
</dbReference>
<comment type="function">
    <text evidence="5">Forms part of the polypeptide exit tunnel.</text>
</comment>
<dbReference type="GO" id="GO:0003735">
    <property type="term" value="F:structural constituent of ribosome"/>
    <property type="evidence" value="ECO:0007669"/>
    <property type="project" value="InterPro"/>
</dbReference>
<accession>A0A9D7SYM8</accession>
<organism evidence="6 7">
    <name type="scientific">Candidatus Opimibacter skivensis</name>
    <dbReference type="NCBI Taxonomy" id="2982028"/>
    <lineage>
        <taxon>Bacteria</taxon>
        <taxon>Pseudomonadati</taxon>
        <taxon>Bacteroidota</taxon>
        <taxon>Saprospiria</taxon>
        <taxon>Saprospirales</taxon>
        <taxon>Saprospiraceae</taxon>
        <taxon>Candidatus Opimibacter</taxon>
    </lineage>
</organism>
<proteinExistence type="inferred from homology"/>
<dbReference type="InterPro" id="IPR023574">
    <property type="entry name" value="Ribosomal_uL4_dom_sf"/>
</dbReference>